<organism evidence="1 2">
    <name type="scientific">Nonomuraea harbinensis</name>
    <dbReference type="NCBI Taxonomy" id="1286938"/>
    <lineage>
        <taxon>Bacteria</taxon>
        <taxon>Bacillati</taxon>
        <taxon>Actinomycetota</taxon>
        <taxon>Actinomycetes</taxon>
        <taxon>Streptosporangiales</taxon>
        <taxon>Streptosporangiaceae</taxon>
        <taxon>Nonomuraea</taxon>
    </lineage>
</organism>
<comment type="caution">
    <text evidence="1">The sequence shown here is derived from an EMBL/GenBank/DDBJ whole genome shotgun (WGS) entry which is preliminary data.</text>
</comment>
<evidence type="ECO:0000313" key="2">
    <source>
        <dbReference type="Proteomes" id="UP001596096"/>
    </source>
</evidence>
<keyword evidence="2" id="KW-1185">Reference proteome</keyword>
<evidence type="ECO:0000313" key="1">
    <source>
        <dbReference type="EMBL" id="MFC5818317.1"/>
    </source>
</evidence>
<accession>A0ABW1BZ35</accession>
<protein>
    <submittedName>
        <fullName evidence="1">Uncharacterized protein</fullName>
    </submittedName>
</protein>
<dbReference type="RefSeq" id="WP_219547092.1">
    <property type="nucleotide sequence ID" value="NZ_JAHKRN010000030.1"/>
</dbReference>
<dbReference type="Proteomes" id="UP001596096">
    <property type="component" value="Unassembled WGS sequence"/>
</dbReference>
<proteinExistence type="predicted"/>
<reference evidence="2" key="1">
    <citation type="journal article" date="2019" name="Int. J. Syst. Evol. Microbiol.">
        <title>The Global Catalogue of Microorganisms (GCM) 10K type strain sequencing project: providing services to taxonomists for standard genome sequencing and annotation.</title>
        <authorList>
            <consortium name="The Broad Institute Genomics Platform"/>
            <consortium name="The Broad Institute Genome Sequencing Center for Infectious Disease"/>
            <person name="Wu L."/>
            <person name="Ma J."/>
        </authorList>
    </citation>
    <scope>NUCLEOTIDE SEQUENCE [LARGE SCALE GENOMIC DNA]</scope>
    <source>
        <strain evidence="2">CGMCC 4.7106</strain>
    </source>
</reference>
<dbReference type="EMBL" id="JBHSNW010000013">
    <property type="protein sequence ID" value="MFC5818317.1"/>
    <property type="molecule type" value="Genomic_DNA"/>
</dbReference>
<sequence>MTTKRTPRSRAKKPVCPTCQDQGQVETFQIIGRGKNTTRIDTWALCLDCCGAHS</sequence>
<gene>
    <name evidence="1" type="ORF">ACFPUY_24700</name>
</gene>
<name>A0ABW1BZ35_9ACTN</name>